<keyword evidence="3" id="KW-0998">Cell outer membrane</keyword>
<dbReference type="InterPro" id="IPR005565">
    <property type="entry name" value="Hemolysn_activator_HlyB_C"/>
</dbReference>
<evidence type="ECO:0000256" key="4">
    <source>
        <dbReference type="SAM" id="SignalP"/>
    </source>
</evidence>
<dbReference type="Pfam" id="PF03865">
    <property type="entry name" value="ShlB"/>
    <property type="match status" value="1"/>
</dbReference>
<evidence type="ECO:0000256" key="3">
    <source>
        <dbReference type="ARBA" id="ARBA00023237"/>
    </source>
</evidence>
<name>A0A5C4NLK9_9BURK</name>
<dbReference type="AlphaFoldDB" id="A0A5C4NLK9"/>
<keyword evidence="4" id="KW-0732">Signal</keyword>
<dbReference type="Pfam" id="PF08479">
    <property type="entry name" value="POTRA_2"/>
    <property type="match status" value="1"/>
</dbReference>
<evidence type="ECO:0000256" key="2">
    <source>
        <dbReference type="ARBA" id="ARBA00022692"/>
    </source>
</evidence>
<dbReference type="InterPro" id="IPR013686">
    <property type="entry name" value="Polypept-transport_assoc_ShlB"/>
</dbReference>
<evidence type="ECO:0000313" key="8">
    <source>
        <dbReference type="Proteomes" id="UP000305681"/>
    </source>
</evidence>
<dbReference type="Gene3D" id="2.40.160.50">
    <property type="entry name" value="membrane protein fhac: a member of the omp85/tpsb transporter family"/>
    <property type="match status" value="1"/>
</dbReference>
<dbReference type="Proteomes" id="UP000305681">
    <property type="component" value="Unassembled WGS sequence"/>
</dbReference>
<sequence>MTYRLVHLLAGSALLFAVGAAGAAVSMDDAAPAAQEDGVPRFEIRRFDVQGNTLLTPAQVQTLLAPFTGVQRDFSDIARAVEALEAAYRERGYSAVQVQLPEQELERGVVRLSVLQTPLGKLAISGNAYVDEANVRRALPALREGETPNLPALSQSLKLANENPARKIEVRLQADEPAGAIDALVTVADEKPWKAMLNVDNTGNAQTGKTHVGVVLQHANLFGRDHVASLQYTSSLEKPDKVGVYGAGYHLPLYALGDSMDFFASYSNVDSGSVSAGIFDLAVSGQGSMAGIRYNQNFARSGDFEPKLVYGIDYKAYRNSVQLFGMELGADVTVHPLSVSYIGNWTLPTGETSVAVTFAHNIPGGKHGAQADFDRVRAHAKAAYNTLRMSASTGRVLAGDWQWRALVNAQVTPDALVPGEQFGAGGAASVRGFAEREVSNDSGVNLNLEWYTPNWCGQALGYQCRALAFYDTAWLRRNHALPGESVSQGISSGGLGLRLLLSRYANLQLDYAHVVNGGDTGQRGANRLHFRLALAY</sequence>
<evidence type="ECO:0000256" key="1">
    <source>
        <dbReference type="ARBA" id="ARBA00022452"/>
    </source>
</evidence>
<dbReference type="InterPro" id="IPR051544">
    <property type="entry name" value="TPS_OM_transporter"/>
</dbReference>
<organism evidence="7 8">
    <name type="scientific">Janthinobacterium lividum</name>
    <dbReference type="NCBI Taxonomy" id="29581"/>
    <lineage>
        <taxon>Bacteria</taxon>
        <taxon>Pseudomonadati</taxon>
        <taxon>Pseudomonadota</taxon>
        <taxon>Betaproteobacteria</taxon>
        <taxon>Burkholderiales</taxon>
        <taxon>Oxalobacteraceae</taxon>
        <taxon>Janthinobacterium</taxon>
    </lineage>
</organism>
<evidence type="ECO:0000313" key="7">
    <source>
        <dbReference type="EMBL" id="TNC75644.1"/>
    </source>
</evidence>
<dbReference type="GO" id="GO:0098046">
    <property type="term" value="C:type V protein secretion system complex"/>
    <property type="evidence" value="ECO:0007669"/>
    <property type="project" value="TreeGrafter"/>
</dbReference>
<protein>
    <submittedName>
        <fullName evidence="7">ShlB/FhaC/HecB family hemolysin secretion/activation protein</fullName>
    </submittedName>
</protein>
<comment type="caution">
    <text evidence="7">The sequence shown here is derived from an EMBL/GenBank/DDBJ whole genome shotgun (WGS) entry which is preliminary data.</text>
</comment>
<dbReference type="GO" id="GO:0046819">
    <property type="term" value="P:protein secretion by the type V secretion system"/>
    <property type="evidence" value="ECO:0007669"/>
    <property type="project" value="TreeGrafter"/>
</dbReference>
<feature type="chain" id="PRO_5022886327" evidence="4">
    <location>
        <begin position="24"/>
        <end position="536"/>
    </location>
</feature>
<dbReference type="PANTHER" id="PTHR34597:SF6">
    <property type="entry name" value="BLR6126 PROTEIN"/>
    <property type="match status" value="1"/>
</dbReference>
<reference evidence="7 8" key="1">
    <citation type="submission" date="2019-06" db="EMBL/GenBank/DDBJ databases">
        <title>Genome sequence of Janthinobacterium lividum UCD_MED1.</title>
        <authorList>
            <person name="De Leon M.E."/>
            <person name="Jospin G."/>
        </authorList>
    </citation>
    <scope>NUCLEOTIDE SEQUENCE [LARGE SCALE GENOMIC DNA]</scope>
    <source>
        <strain evidence="7 8">UCD_MED1</strain>
    </source>
</reference>
<accession>A0A5C4NLK9</accession>
<feature type="domain" description="Polypeptide-transport-associated ShlB-type" evidence="6">
    <location>
        <begin position="42"/>
        <end position="115"/>
    </location>
</feature>
<evidence type="ECO:0000259" key="5">
    <source>
        <dbReference type="Pfam" id="PF03865"/>
    </source>
</evidence>
<dbReference type="RefSeq" id="WP_139091580.1">
    <property type="nucleotide sequence ID" value="NZ_VDGE01000007.1"/>
</dbReference>
<dbReference type="GO" id="GO:0008320">
    <property type="term" value="F:protein transmembrane transporter activity"/>
    <property type="evidence" value="ECO:0007669"/>
    <property type="project" value="TreeGrafter"/>
</dbReference>
<dbReference type="PANTHER" id="PTHR34597">
    <property type="entry name" value="SLR1661 PROTEIN"/>
    <property type="match status" value="1"/>
</dbReference>
<evidence type="ECO:0000259" key="6">
    <source>
        <dbReference type="Pfam" id="PF08479"/>
    </source>
</evidence>
<keyword evidence="2" id="KW-0812">Transmembrane</keyword>
<keyword evidence="1" id="KW-1134">Transmembrane beta strand</keyword>
<dbReference type="EMBL" id="VDGE01000007">
    <property type="protein sequence ID" value="TNC75644.1"/>
    <property type="molecule type" value="Genomic_DNA"/>
</dbReference>
<proteinExistence type="predicted"/>
<feature type="domain" description="Haemolysin activator HlyB C-terminal" evidence="5">
    <location>
        <begin position="183"/>
        <end position="498"/>
    </location>
</feature>
<dbReference type="Gene3D" id="3.10.20.310">
    <property type="entry name" value="membrane protein fhac"/>
    <property type="match status" value="1"/>
</dbReference>
<feature type="signal peptide" evidence="4">
    <location>
        <begin position="1"/>
        <end position="23"/>
    </location>
</feature>
<gene>
    <name evidence="7" type="ORF">FHI69_18675</name>
</gene>
<keyword evidence="1" id="KW-0472">Membrane</keyword>